<dbReference type="SUPFAM" id="SSF111384">
    <property type="entry name" value="OmpH-like"/>
    <property type="match status" value="1"/>
</dbReference>
<keyword evidence="4" id="KW-1185">Reference proteome</keyword>
<dbReference type="Pfam" id="PF03938">
    <property type="entry name" value="OmpH"/>
    <property type="match status" value="1"/>
</dbReference>
<sequence>MMRLLGNKANVKVISVVVAAIFIIGIGALAYTQMAAPAYAASESNIGVIDQSKLLTNDSPLVTNAEKEFSDYQNQLKTEFEQQSANLDDQGKQKLSAQFRDKMQAKQEEIQKGLQDKVAEASKSVAEAKGLTVILDKRAVLYGGVDVTEQVSKKLSSDASK</sequence>
<dbReference type="SMART" id="SM00935">
    <property type="entry name" value="OmpH"/>
    <property type="match status" value="1"/>
</dbReference>
<evidence type="ECO:0000313" key="4">
    <source>
        <dbReference type="Proteomes" id="UP000029628"/>
    </source>
</evidence>
<name>A0A096CPA7_9FIRM</name>
<evidence type="ECO:0000256" key="2">
    <source>
        <dbReference type="ARBA" id="ARBA00022729"/>
    </source>
</evidence>
<comment type="similarity">
    <text evidence="1">Belongs to the Skp family.</text>
</comment>
<gene>
    <name evidence="3" type="ORF">HMPREF0872_05665</name>
</gene>
<reference evidence="3 4" key="1">
    <citation type="submission" date="2014-07" db="EMBL/GenBank/DDBJ databases">
        <authorList>
            <person name="McCorrison J."/>
            <person name="Sanka R."/>
            <person name="Torralba M."/>
            <person name="Gillis M."/>
            <person name="Haft D.H."/>
            <person name="Methe B."/>
            <person name="Sutton G."/>
            <person name="Nelson K.E."/>
        </authorList>
    </citation>
    <scope>NUCLEOTIDE SEQUENCE [LARGE SCALE GENOMIC DNA]</scope>
    <source>
        <strain evidence="3 4">DNF00314</strain>
    </source>
</reference>
<dbReference type="eggNOG" id="COG2825">
    <property type="taxonomic scope" value="Bacteria"/>
</dbReference>
<keyword evidence="2" id="KW-0732">Signal</keyword>
<dbReference type="AlphaFoldDB" id="A0A096CPA7"/>
<dbReference type="InterPro" id="IPR005632">
    <property type="entry name" value="Chaperone_Skp"/>
</dbReference>
<dbReference type="InterPro" id="IPR024930">
    <property type="entry name" value="Skp_dom_sf"/>
</dbReference>
<dbReference type="RefSeq" id="WP_028258154.1">
    <property type="nucleotide sequence ID" value="NZ_JRNT01000016.1"/>
</dbReference>
<accession>A0A096CPA7</accession>
<comment type="caution">
    <text evidence="3">The sequence shown here is derived from an EMBL/GenBank/DDBJ whole genome shotgun (WGS) entry which is preliminary data.</text>
</comment>
<dbReference type="GO" id="GO:0051082">
    <property type="term" value="F:unfolded protein binding"/>
    <property type="evidence" value="ECO:0007669"/>
    <property type="project" value="InterPro"/>
</dbReference>
<dbReference type="Proteomes" id="UP000029628">
    <property type="component" value="Unassembled WGS sequence"/>
</dbReference>
<organism evidence="3 4">
    <name type="scientific">Veillonella montpellierensis DNF00314</name>
    <dbReference type="NCBI Taxonomy" id="1401067"/>
    <lineage>
        <taxon>Bacteria</taxon>
        <taxon>Bacillati</taxon>
        <taxon>Bacillota</taxon>
        <taxon>Negativicutes</taxon>
        <taxon>Veillonellales</taxon>
        <taxon>Veillonellaceae</taxon>
        <taxon>Veillonella</taxon>
    </lineage>
</organism>
<evidence type="ECO:0000313" key="3">
    <source>
        <dbReference type="EMBL" id="KGF47164.1"/>
    </source>
</evidence>
<protein>
    <submittedName>
        <fullName evidence="3">Uncharacterized protein</fullName>
    </submittedName>
</protein>
<dbReference type="PANTHER" id="PTHR35089">
    <property type="entry name" value="CHAPERONE PROTEIN SKP"/>
    <property type="match status" value="1"/>
</dbReference>
<dbReference type="GO" id="GO:0050821">
    <property type="term" value="P:protein stabilization"/>
    <property type="evidence" value="ECO:0007669"/>
    <property type="project" value="TreeGrafter"/>
</dbReference>
<evidence type="ECO:0000256" key="1">
    <source>
        <dbReference type="ARBA" id="ARBA00009091"/>
    </source>
</evidence>
<dbReference type="PANTHER" id="PTHR35089:SF1">
    <property type="entry name" value="CHAPERONE PROTEIN SKP"/>
    <property type="match status" value="1"/>
</dbReference>
<dbReference type="Gene3D" id="3.30.910.20">
    <property type="entry name" value="Skp domain"/>
    <property type="match status" value="1"/>
</dbReference>
<dbReference type="GO" id="GO:0005829">
    <property type="term" value="C:cytosol"/>
    <property type="evidence" value="ECO:0007669"/>
    <property type="project" value="TreeGrafter"/>
</dbReference>
<dbReference type="EMBL" id="JRNT01000016">
    <property type="protein sequence ID" value="KGF47164.1"/>
    <property type="molecule type" value="Genomic_DNA"/>
</dbReference>
<proteinExistence type="inferred from homology"/>